<reference evidence="2 3" key="1">
    <citation type="journal article" date="2015" name="Nature">
        <title>rRNA introns, odd ribosomes, and small enigmatic genomes across a large radiation of phyla.</title>
        <authorList>
            <person name="Brown C.T."/>
            <person name="Hug L.A."/>
            <person name="Thomas B.C."/>
            <person name="Sharon I."/>
            <person name="Castelle C.J."/>
            <person name="Singh A."/>
            <person name="Wilkins M.J."/>
            <person name="Williams K.H."/>
            <person name="Banfield J.F."/>
        </authorList>
    </citation>
    <scope>NUCLEOTIDE SEQUENCE [LARGE SCALE GENOMIC DNA]</scope>
</reference>
<proteinExistence type="predicted"/>
<evidence type="ECO:0000313" key="3">
    <source>
        <dbReference type="Proteomes" id="UP000033870"/>
    </source>
</evidence>
<feature type="compositionally biased region" description="Acidic residues" evidence="1">
    <location>
        <begin position="24"/>
        <end position="44"/>
    </location>
</feature>
<comment type="caution">
    <text evidence="2">The sequence shown here is derived from an EMBL/GenBank/DDBJ whole genome shotgun (WGS) entry which is preliminary data.</text>
</comment>
<sequence length="44" mass="4717">MNSHAGRDGDDAQDINPEPPGEPDFTEPEADGEDELPVDEPPDV</sequence>
<organism evidence="2 3">
    <name type="scientific">Candidatus Magasanikbacteria bacterium GW2011_GWA2_56_11</name>
    <dbReference type="NCBI Taxonomy" id="1619044"/>
    <lineage>
        <taxon>Bacteria</taxon>
        <taxon>Candidatus Magasanikiibacteriota</taxon>
    </lineage>
</organism>
<evidence type="ECO:0000256" key="1">
    <source>
        <dbReference type="SAM" id="MobiDB-lite"/>
    </source>
</evidence>
<accession>A0A0G1YG87</accession>
<dbReference type="EMBL" id="LCRX01000006">
    <property type="protein sequence ID" value="KKW42458.1"/>
    <property type="molecule type" value="Genomic_DNA"/>
</dbReference>
<protein>
    <submittedName>
        <fullName evidence="2">Uncharacterized protein</fullName>
    </submittedName>
</protein>
<dbReference type="AlphaFoldDB" id="A0A0G1YG87"/>
<evidence type="ECO:0000313" key="2">
    <source>
        <dbReference type="EMBL" id="KKW42458.1"/>
    </source>
</evidence>
<gene>
    <name evidence="2" type="ORF">UY92_C0006G0019</name>
</gene>
<feature type="region of interest" description="Disordered" evidence="1">
    <location>
        <begin position="1"/>
        <end position="44"/>
    </location>
</feature>
<dbReference type="Proteomes" id="UP000033870">
    <property type="component" value="Unassembled WGS sequence"/>
</dbReference>
<name>A0A0G1YG87_9BACT</name>
<feature type="compositionally biased region" description="Basic and acidic residues" evidence="1">
    <location>
        <begin position="1"/>
        <end position="10"/>
    </location>
</feature>